<evidence type="ECO:0000256" key="6">
    <source>
        <dbReference type="ARBA" id="ARBA00029447"/>
    </source>
</evidence>
<sequence>MFKTIRSRLIAISVVITAVSLIALATFTYTTVRGKTLESIDEHIGQLSRVHAAELAGWAAEKQRITGSIKTAFGRHDDAVPFLRAAIEAGEFDDAYIVYPEPHSHVFVHPMPATYDGSQRPWYLETVKAGHPVLLDPYVDASTGKLTITFAQPIVDNGKTLGVIGSDLHLDTVSNTVNAIHPLEKSFAFLVDSSGKLIAAPKSDLILKPVTELSPSLDLKVIQNLASQGGHAELIIGGEQQFVYASPVKGTPWSLVIAVDRDEVTASLTTLQRESILITLVSLIITALIAGLVFNQQLRRLAILRDALEDVASGEGDLTRRLEVRGGDELAQISAAFNRFVEKLSGVLLRVREGANNIALASSEISGGNNDLASRTDEQAASLEETAATLEELTSTLSNTASNTEQARQFVSGVASAVRDNGAVMNDVSTRIQEISNDSQKMSEIIKVIDGIAFQTNILALNAAVEAARAGESGRGFAVVASEVRSLAQRSAGAAREIKTLIDDTVARVTSGRELVVKADQGMTSIVSDIHNMTQLIEEIAHASREQSDGIGQINIAMGQIDTTTQQNAALVEESASAAQSMSEQAAVMAELVSTFKLMESADAMTPKSESHVKKPVLSPLKSRTALATAGNSPEDNWSSF</sequence>
<dbReference type="SUPFAM" id="SSF103190">
    <property type="entry name" value="Sensory domain-like"/>
    <property type="match status" value="1"/>
</dbReference>
<evidence type="ECO:0000256" key="5">
    <source>
        <dbReference type="ARBA" id="ARBA00023136"/>
    </source>
</evidence>
<feature type="region of interest" description="Disordered" evidence="8">
    <location>
        <begin position="605"/>
        <end position="641"/>
    </location>
</feature>
<dbReference type="CDD" id="cd06225">
    <property type="entry name" value="HAMP"/>
    <property type="match status" value="1"/>
</dbReference>
<dbReference type="Gene3D" id="1.10.287.950">
    <property type="entry name" value="Methyl-accepting chemotaxis protein"/>
    <property type="match status" value="1"/>
</dbReference>
<keyword evidence="2" id="KW-1003">Cell membrane</keyword>
<proteinExistence type="inferred from homology"/>
<comment type="caution">
    <text evidence="11">The sequence shown here is derived from an EMBL/GenBank/DDBJ whole genome shotgun (WGS) entry which is preliminary data.</text>
</comment>
<dbReference type="Gene3D" id="3.30.450.20">
    <property type="entry name" value="PAS domain"/>
    <property type="match status" value="2"/>
</dbReference>
<keyword evidence="3" id="KW-0812">Transmembrane</keyword>
<dbReference type="InterPro" id="IPR051310">
    <property type="entry name" value="MCP_chemotaxis"/>
</dbReference>
<dbReference type="InterPro" id="IPR033479">
    <property type="entry name" value="dCache_1"/>
</dbReference>
<dbReference type="InterPro" id="IPR003660">
    <property type="entry name" value="HAMP_dom"/>
</dbReference>
<reference evidence="11 12" key="1">
    <citation type="journal article" date="2019" name="bioRxiv">
        <title>Bacteria contribute to plant secondary compound degradation in a generalist herbivore system.</title>
        <authorList>
            <person name="Francoeur C.B."/>
            <person name="Khadempour L."/>
            <person name="Moreira-Soto R.D."/>
            <person name="Gotting K."/>
            <person name="Book A.J."/>
            <person name="Pinto-Tomas A.A."/>
            <person name="Keefover-Ring K."/>
            <person name="Currie C.R."/>
        </authorList>
    </citation>
    <scope>NUCLEOTIDE SEQUENCE [LARGE SCALE GENOMIC DNA]</scope>
    <source>
        <strain evidence="11">Al-1710</strain>
    </source>
</reference>
<protein>
    <submittedName>
        <fullName evidence="11">HAMP domain-containing protein</fullName>
    </submittedName>
</protein>
<keyword evidence="4" id="KW-1133">Transmembrane helix</keyword>
<keyword evidence="7" id="KW-0807">Transducer</keyword>
<dbReference type="PANTHER" id="PTHR43531:SF16">
    <property type="entry name" value="METHYL-ACCEPTING CHEMOTAXIS PROTEIN II"/>
    <property type="match status" value="1"/>
</dbReference>
<feature type="domain" description="Methyl-accepting transducer" evidence="9">
    <location>
        <begin position="354"/>
        <end position="583"/>
    </location>
</feature>
<dbReference type="PROSITE" id="PS50111">
    <property type="entry name" value="CHEMOTAXIS_TRANSDUC_2"/>
    <property type="match status" value="1"/>
</dbReference>
<dbReference type="EMBL" id="VWXC01000001">
    <property type="protein sequence ID" value="NIG17064.1"/>
    <property type="molecule type" value="Genomic_DNA"/>
</dbReference>
<dbReference type="Pfam" id="PF00015">
    <property type="entry name" value="MCPsignal"/>
    <property type="match status" value="1"/>
</dbReference>
<evidence type="ECO:0000259" key="10">
    <source>
        <dbReference type="PROSITE" id="PS50885"/>
    </source>
</evidence>
<evidence type="ECO:0000256" key="1">
    <source>
        <dbReference type="ARBA" id="ARBA00004651"/>
    </source>
</evidence>
<dbReference type="CDD" id="cd11386">
    <property type="entry name" value="MCP_signal"/>
    <property type="match status" value="1"/>
</dbReference>
<evidence type="ECO:0000256" key="7">
    <source>
        <dbReference type="PROSITE-ProRule" id="PRU00284"/>
    </source>
</evidence>
<feature type="domain" description="HAMP" evidence="10">
    <location>
        <begin position="295"/>
        <end position="349"/>
    </location>
</feature>
<name>A0ABX0RMF4_9GAMM</name>
<dbReference type="Proteomes" id="UP001515780">
    <property type="component" value="Unassembled WGS sequence"/>
</dbReference>
<keyword evidence="5" id="KW-0472">Membrane</keyword>
<organism evidence="11 12">
    <name type="scientific">Candidatus Pantoea communis</name>
    <dbReference type="NCBI Taxonomy" id="2608354"/>
    <lineage>
        <taxon>Bacteria</taxon>
        <taxon>Pseudomonadati</taxon>
        <taxon>Pseudomonadota</taxon>
        <taxon>Gammaproteobacteria</taxon>
        <taxon>Enterobacterales</taxon>
        <taxon>Erwiniaceae</taxon>
        <taxon>Pantoea</taxon>
    </lineage>
</organism>
<evidence type="ECO:0000256" key="4">
    <source>
        <dbReference type="ARBA" id="ARBA00022989"/>
    </source>
</evidence>
<gene>
    <name evidence="11" type="ORF">F3J37_00025</name>
</gene>
<keyword evidence="12" id="KW-1185">Reference proteome</keyword>
<accession>A0ABX0RMF4</accession>
<dbReference type="InterPro" id="IPR029151">
    <property type="entry name" value="Sensor-like_sf"/>
</dbReference>
<evidence type="ECO:0000313" key="12">
    <source>
        <dbReference type="Proteomes" id="UP001515780"/>
    </source>
</evidence>
<dbReference type="CDD" id="cd12913">
    <property type="entry name" value="PDC1_MCP_like"/>
    <property type="match status" value="1"/>
</dbReference>
<dbReference type="PROSITE" id="PS50885">
    <property type="entry name" value="HAMP"/>
    <property type="match status" value="1"/>
</dbReference>
<evidence type="ECO:0000256" key="2">
    <source>
        <dbReference type="ARBA" id="ARBA00022475"/>
    </source>
</evidence>
<comment type="subcellular location">
    <subcellularLocation>
        <location evidence="1">Cell membrane</location>
        <topology evidence="1">Multi-pass membrane protein</topology>
    </subcellularLocation>
</comment>
<dbReference type="SUPFAM" id="SSF58104">
    <property type="entry name" value="Methyl-accepting chemotaxis protein (MCP) signaling domain"/>
    <property type="match status" value="1"/>
</dbReference>
<dbReference type="PANTHER" id="PTHR43531">
    <property type="entry name" value="PROTEIN ICFG"/>
    <property type="match status" value="1"/>
</dbReference>
<feature type="compositionally biased region" description="Polar residues" evidence="8">
    <location>
        <begin position="630"/>
        <end position="641"/>
    </location>
</feature>
<dbReference type="Pfam" id="PF00672">
    <property type="entry name" value="HAMP"/>
    <property type="match status" value="1"/>
</dbReference>
<evidence type="ECO:0000256" key="3">
    <source>
        <dbReference type="ARBA" id="ARBA00022692"/>
    </source>
</evidence>
<dbReference type="SMART" id="SM00304">
    <property type="entry name" value="HAMP"/>
    <property type="match status" value="1"/>
</dbReference>
<dbReference type="CDD" id="cd12912">
    <property type="entry name" value="PDC2_MCP_like"/>
    <property type="match status" value="1"/>
</dbReference>
<evidence type="ECO:0000259" key="9">
    <source>
        <dbReference type="PROSITE" id="PS50111"/>
    </source>
</evidence>
<evidence type="ECO:0000313" key="11">
    <source>
        <dbReference type="EMBL" id="NIG17064.1"/>
    </source>
</evidence>
<dbReference type="RefSeq" id="WP_166930974.1">
    <property type="nucleotide sequence ID" value="NZ_VWXC01000001.1"/>
</dbReference>
<evidence type="ECO:0000256" key="8">
    <source>
        <dbReference type="SAM" id="MobiDB-lite"/>
    </source>
</evidence>
<dbReference type="Pfam" id="PF02743">
    <property type="entry name" value="dCache_1"/>
    <property type="match status" value="1"/>
</dbReference>
<comment type="similarity">
    <text evidence="6">Belongs to the methyl-accepting chemotaxis (MCP) protein family.</text>
</comment>
<dbReference type="InterPro" id="IPR004089">
    <property type="entry name" value="MCPsignal_dom"/>
</dbReference>
<dbReference type="SMART" id="SM00283">
    <property type="entry name" value="MA"/>
    <property type="match status" value="1"/>
</dbReference>